<dbReference type="Proteomes" id="UP001161405">
    <property type="component" value="Unassembled WGS sequence"/>
</dbReference>
<dbReference type="PANTHER" id="PTHR34216:SF7">
    <property type="entry name" value="POLY-BETA-1,6-N-ACETYL-D-GLUCOSAMINE N-DEACETYLASE"/>
    <property type="match status" value="1"/>
</dbReference>
<proteinExistence type="inferred from homology"/>
<comment type="function">
    <text evidence="1">Is involved in generating a small heat-stable compound (Nod), an acylated oligomer of N-acetylglucosamine, that stimulates mitosis in various plant protoplasts.</text>
</comment>
<dbReference type="RefSeq" id="WP_284365031.1">
    <property type="nucleotide sequence ID" value="NZ_BSNI01000002.1"/>
</dbReference>
<evidence type="ECO:0000313" key="8">
    <source>
        <dbReference type="Proteomes" id="UP001161405"/>
    </source>
</evidence>
<dbReference type="InterPro" id="IPR011330">
    <property type="entry name" value="Glyco_hydro/deAcase_b/a-brl"/>
</dbReference>
<sequence length="351" mass="39870">MSNLKYRLINLAMEVFALPNVAKLIRRFSDCRGVIFTLHRVLPDAPAAFSPNGILQITPEFLESVIIEARANGFDIVDLDEALDRLEADEAQDPFVVLTFDDGYKDNLQYALPILKKHNCPFTLFIAPNLIEAKAEIWWQALEDIIRENNSVEFDLGQGTEYRETSTPASKCEVFDELYWYMRKKPEADRLRLLHALAKRYQLDLTAHCRALIMEWQELQAFIDEPLCTIGAHTMNHYELKKLPEDQMADEISKSVETLAEKTGKRPTHFSYPVGGPLSAGRREFAQVKRQALASGVTTRPGGLYAENAEFLEALPRISLNGNYQKLRFIDVFLTGAIFTAHSGMKKVNLD</sequence>
<reference evidence="7" key="2">
    <citation type="submission" date="2023-01" db="EMBL/GenBank/DDBJ databases">
        <title>Draft genome sequence of Maritalea porphyrae strain NBRC 107169.</title>
        <authorList>
            <person name="Sun Q."/>
            <person name="Mori K."/>
        </authorList>
    </citation>
    <scope>NUCLEOTIDE SEQUENCE</scope>
    <source>
        <strain evidence="7">NBRC 107169</strain>
    </source>
</reference>
<comment type="similarity">
    <text evidence="2">Belongs to the polysaccharide deacetylase family.</text>
</comment>
<reference evidence="7" key="1">
    <citation type="journal article" date="2014" name="Int. J. Syst. Evol. Microbiol.">
        <title>Complete genome of a new Firmicutes species belonging to the dominant human colonic microbiota ('Ruminococcus bicirculans') reveals two chromosomes and a selective capacity to utilize plant glucans.</title>
        <authorList>
            <consortium name="NISC Comparative Sequencing Program"/>
            <person name="Wegmann U."/>
            <person name="Louis P."/>
            <person name="Goesmann A."/>
            <person name="Henrissat B."/>
            <person name="Duncan S.H."/>
            <person name="Flint H.J."/>
        </authorList>
    </citation>
    <scope>NUCLEOTIDE SEQUENCE</scope>
    <source>
        <strain evidence="7">NBRC 107169</strain>
    </source>
</reference>
<gene>
    <name evidence="7" type="ORF">GCM10007879_24900</name>
</gene>
<organism evidence="7 8">
    <name type="scientific">Maritalea porphyrae</name>
    <dbReference type="NCBI Taxonomy" id="880732"/>
    <lineage>
        <taxon>Bacteria</taxon>
        <taxon>Pseudomonadati</taxon>
        <taxon>Pseudomonadota</taxon>
        <taxon>Alphaproteobacteria</taxon>
        <taxon>Hyphomicrobiales</taxon>
        <taxon>Devosiaceae</taxon>
        <taxon>Maritalea</taxon>
    </lineage>
</organism>
<evidence type="ECO:0000256" key="3">
    <source>
        <dbReference type="ARBA" id="ARBA00020071"/>
    </source>
</evidence>
<dbReference type="EMBL" id="BSNI01000002">
    <property type="protein sequence ID" value="GLQ18241.1"/>
    <property type="molecule type" value="Genomic_DNA"/>
</dbReference>
<evidence type="ECO:0000256" key="2">
    <source>
        <dbReference type="ARBA" id="ARBA00010973"/>
    </source>
</evidence>
<evidence type="ECO:0000256" key="5">
    <source>
        <dbReference type="ARBA" id="ARBA00032976"/>
    </source>
</evidence>
<dbReference type="InterPro" id="IPR002509">
    <property type="entry name" value="NODB_dom"/>
</dbReference>
<evidence type="ECO:0000256" key="4">
    <source>
        <dbReference type="ARBA" id="ARBA00022729"/>
    </source>
</evidence>
<name>A0ABQ5UT01_9HYPH</name>
<dbReference type="Pfam" id="PF01522">
    <property type="entry name" value="Polysacc_deac_1"/>
    <property type="match status" value="2"/>
</dbReference>
<keyword evidence="4" id="KW-0732">Signal</keyword>
<dbReference type="SUPFAM" id="SSF88713">
    <property type="entry name" value="Glycoside hydrolase/deacetylase"/>
    <property type="match status" value="1"/>
</dbReference>
<accession>A0ABQ5UT01</accession>
<dbReference type="PROSITE" id="PS51677">
    <property type="entry name" value="NODB"/>
    <property type="match status" value="1"/>
</dbReference>
<evidence type="ECO:0000313" key="7">
    <source>
        <dbReference type="EMBL" id="GLQ18241.1"/>
    </source>
</evidence>
<keyword evidence="8" id="KW-1185">Reference proteome</keyword>
<protein>
    <recommendedName>
        <fullName evidence="3">Chitooligosaccharide deacetylase</fullName>
    </recommendedName>
    <alternativeName>
        <fullName evidence="5">Nodulation protein B</fullName>
    </alternativeName>
</protein>
<dbReference type="Gene3D" id="3.20.20.370">
    <property type="entry name" value="Glycoside hydrolase/deacetylase"/>
    <property type="match status" value="1"/>
</dbReference>
<comment type="caution">
    <text evidence="7">The sequence shown here is derived from an EMBL/GenBank/DDBJ whole genome shotgun (WGS) entry which is preliminary data.</text>
</comment>
<dbReference type="PANTHER" id="PTHR34216">
    <property type="match status" value="1"/>
</dbReference>
<evidence type="ECO:0000259" key="6">
    <source>
        <dbReference type="PROSITE" id="PS51677"/>
    </source>
</evidence>
<feature type="domain" description="NodB homology" evidence="6">
    <location>
        <begin position="94"/>
        <end position="351"/>
    </location>
</feature>
<evidence type="ECO:0000256" key="1">
    <source>
        <dbReference type="ARBA" id="ARBA00003236"/>
    </source>
</evidence>
<dbReference type="InterPro" id="IPR051398">
    <property type="entry name" value="Polysacch_Deacetylase"/>
</dbReference>